<dbReference type="KEGG" id="dpl:KGM_204921B"/>
<proteinExistence type="predicted"/>
<name>A0A212FNS8_DANPL</name>
<keyword evidence="2" id="KW-1185">Reference proteome</keyword>
<dbReference type="InParanoid" id="A0A212FNS8"/>
<evidence type="ECO:0000313" key="1">
    <source>
        <dbReference type="EMBL" id="OWR55350.1"/>
    </source>
</evidence>
<comment type="caution">
    <text evidence="1">The sequence shown here is derived from an EMBL/GenBank/DDBJ whole genome shotgun (WGS) entry which is preliminary data.</text>
</comment>
<reference evidence="1 2" key="1">
    <citation type="journal article" date="2011" name="Cell">
        <title>The monarch butterfly genome yields insights into long-distance migration.</title>
        <authorList>
            <person name="Zhan S."/>
            <person name="Merlin C."/>
            <person name="Boore J.L."/>
            <person name="Reppert S.M."/>
        </authorList>
    </citation>
    <scope>NUCLEOTIDE SEQUENCE [LARGE SCALE GENOMIC DNA]</scope>
    <source>
        <strain evidence="1">F-2</strain>
    </source>
</reference>
<evidence type="ECO:0000313" key="2">
    <source>
        <dbReference type="Proteomes" id="UP000007151"/>
    </source>
</evidence>
<organism evidence="1 2">
    <name type="scientific">Danaus plexippus plexippus</name>
    <dbReference type="NCBI Taxonomy" id="278856"/>
    <lineage>
        <taxon>Eukaryota</taxon>
        <taxon>Metazoa</taxon>
        <taxon>Ecdysozoa</taxon>
        <taxon>Arthropoda</taxon>
        <taxon>Hexapoda</taxon>
        <taxon>Insecta</taxon>
        <taxon>Pterygota</taxon>
        <taxon>Neoptera</taxon>
        <taxon>Endopterygota</taxon>
        <taxon>Lepidoptera</taxon>
        <taxon>Glossata</taxon>
        <taxon>Ditrysia</taxon>
        <taxon>Papilionoidea</taxon>
        <taxon>Nymphalidae</taxon>
        <taxon>Danainae</taxon>
        <taxon>Danaini</taxon>
        <taxon>Danaina</taxon>
        <taxon>Danaus</taxon>
        <taxon>Danaus</taxon>
    </lineage>
</organism>
<feature type="non-terminal residue" evidence="1">
    <location>
        <position position="1"/>
    </location>
</feature>
<gene>
    <name evidence="1" type="ORF">KGM_204921B</name>
</gene>
<accession>A0A212FNS8</accession>
<dbReference type="EMBL" id="AGBW02005042">
    <property type="protein sequence ID" value="OWR55350.1"/>
    <property type="molecule type" value="Genomic_DNA"/>
</dbReference>
<protein>
    <submittedName>
        <fullName evidence="1">Uncharacterized protein</fullName>
    </submittedName>
</protein>
<dbReference type="Proteomes" id="UP000007151">
    <property type="component" value="Unassembled WGS sequence"/>
</dbReference>
<sequence>YDKQFKEILVL</sequence>